<reference evidence="1" key="1">
    <citation type="submission" date="2019-08" db="EMBL/GenBank/DDBJ databases">
        <authorList>
            <person name="Kucharzyk K."/>
            <person name="Murdoch R.W."/>
            <person name="Higgins S."/>
            <person name="Loffler F."/>
        </authorList>
    </citation>
    <scope>NUCLEOTIDE SEQUENCE</scope>
</reference>
<gene>
    <name evidence="1" type="ORF">SDC9_169362</name>
</gene>
<evidence type="ECO:0000313" key="1">
    <source>
        <dbReference type="EMBL" id="MPN21980.1"/>
    </source>
</evidence>
<dbReference type="SUPFAM" id="SSF51338">
    <property type="entry name" value="Composite domain of metallo-dependent hydrolases"/>
    <property type="match status" value="1"/>
</dbReference>
<dbReference type="AlphaFoldDB" id="A0A645G7L3"/>
<evidence type="ECO:0008006" key="2">
    <source>
        <dbReference type="Google" id="ProtNLM"/>
    </source>
</evidence>
<protein>
    <recommendedName>
        <fullName evidence="2">Amidohydrolase-related domain-containing protein</fullName>
    </recommendedName>
</protein>
<organism evidence="1">
    <name type="scientific">bioreactor metagenome</name>
    <dbReference type="NCBI Taxonomy" id="1076179"/>
    <lineage>
        <taxon>unclassified sequences</taxon>
        <taxon>metagenomes</taxon>
        <taxon>ecological metagenomes</taxon>
    </lineage>
</organism>
<comment type="caution">
    <text evidence="1">The sequence shown here is derived from an EMBL/GenBank/DDBJ whole genome shotgun (WGS) entry which is preliminary data.</text>
</comment>
<proteinExistence type="predicted"/>
<dbReference type="Gene3D" id="2.30.40.10">
    <property type="entry name" value="Urease, subunit C, domain 1"/>
    <property type="match status" value="1"/>
</dbReference>
<dbReference type="InterPro" id="IPR011059">
    <property type="entry name" value="Metal-dep_hydrolase_composite"/>
</dbReference>
<sequence>MVGVEKSRGTLEAGKEADFLVLAENPLDDLGAFEHIREVYKGGRRVERKYL</sequence>
<name>A0A645G7L3_9ZZZZ</name>
<dbReference type="EMBL" id="VSSQ01070110">
    <property type="protein sequence ID" value="MPN21980.1"/>
    <property type="molecule type" value="Genomic_DNA"/>
</dbReference>
<dbReference type="GO" id="GO:0016810">
    <property type="term" value="F:hydrolase activity, acting on carbon-nitrogen (but not peptide) bonds"/>
    <property type="evidence" value="ECO:0007669"/>
    <property type="project" value="InterPro"/>
</dbReference>
<accession>A0A645G7L3</accession>